<sequence length="571" mass="63576">MEEKVRHDSLWTDLRHFFHHLSLKIGRKGFLILLFIALFGGAALGGWKTGFWARIYRGYNQAAIMVVVEDSQTGRLLLGVPVEADGQVLETDEGGKVFFEELPAREVTFKVSLPGFKDFFQTVRLKRGPNKELVFSLQIATSEVVGEATDYVDGAPIAEAKVAAPGGQTTTGKDGKFVLEEVIVGTPEITISKDGYFEFRQTVELSKNVVEEMGEIKLLAKGRVVFVSNRDGKNAIYWAKLDGSGLGKTWENKAGFDDTTPYLSPDKQKIIFLSNRDNQKGEYGDIQYFLYYNDTSGESLQKISFDTGLRLRGWLADGSGFVYETYSRSEGEGWQRKILPLAYAAMWPTYGEIKIVKVPTLTVSTLVKDSGFKVGDDYVEMRLLALSPKSDWIAFNVENYDVPDKTGVYLIHPDGTGRRRISTYAAASYWEGGGTVGFSEDGKKVFYEQWREGKRVCYSYDIASDKETKISTCPADRVGVYSSAQKLKAFIDYRDGKSDVYVSKKDGTSERRVTSAGGVQEVYFAGPNDRYLVYSVSREQESALYVVGLKRGSKPLKITDISSGFAGVVPE</sequence>
<evidence type="ECO:0000256" key="2">
    <source>
        <dbReference type="SAM" id="Phobius"/>
    </source>
</evidence>
<feature type="transmembrane region" description="Helical" evidence="2">
    <location>
        <begin position="29"/>
        <end position="47"/>
    </location>
</feature>
<dbReference type="Gene3D" id="2.120.10.30">
    <property type="entry name" value="TolB, C-terminal domain"/>
    <property type="match status" value="2"/>
</dbReference>
<evidence type="ECO:0000256" key="1">
    <source>
        <dbReference type="ARBA" id="ARBA00009820"/>
    </source>
</evidence>
<name>A0A2M8EKF5_UNCKA</name>
<dbReference type="PANTHER" id="PTHR36842">
    <property type="entry name" value="PROTEIN TOLB HOMOLOG"/>
    <property type="match status" value="1"/>
</dbReference>
<dbReference type="SUPFAM" id="SSF49452">
    <property type="entry name" value="Starch-binding domain-like"/>
    <property type="match status" value="1"/>
</dbReference>
<keyword evidence="2" id="KW-1133">Transmembrane helix</keyword>
<dbReference type="InterPro" id="IPR011042">
    <property type="entry name" value="6-blade_b-propeller_TolB-like"/>
</dbReference>
<dbReference type="InterPro" id="IPR011659">
    <property type="entry name" value="WD40"/>
</dbReference>
<accession>A0A2M8EKF5</accession>
<reference evidence="4" key="1">
    <citation type="submission" date="2017-09" db="EMBL/GenBank/DDBJ databases">
        <title>Depth-based differentiation of microbial function through sediment-hosted aquifers and enrichment of novel symbionts in the deep terrestrial subsurface.</title>
        <authorList>
            <person name="Probst A.J."/>
            <person name="Ladd B."/>
            <person name="Jarett J.K."/>
            <person name="Geller-Mcgrath D.E."/>
            <person name="Sieber C.M.K."/>
            <person name="Emerson J.B."/>
            <person name="Anantharaman K."/>
            <person name="Thomas B.C."/>
            <person name="Malmstrom R."/>
            <person name="Stieglmeier M."/>
            <person name="Klingl A."/>
            <person name="Woyke T."/>
            <person name="Ryan C.M."/>
            <person name="Banfield J.F."/>
        </authorList>
    </citation>
    <scope>NUCLEOTIDE SEQUENCE [LARGE SCALE GENOMIC DNA]</scope>
</reference>
<dbReference type="SUPFAM" id="SSF82171">
    <property type="entry name" value="DPP6 N-terminal domain-like"/>
    <property type="match status" value="1"/>
</dbReference>
<dbReference type="Gene3D" id="2.60.40.1120">
    <property type="entry name" value="Carboxypeptidase-like, regulatory domain"/>
    <property type="match status" value="1"/>
</dbReference>
<dbReference type="InterPro" id="IPR013784">
    <property type="entry name" value="Carb-bd-like_fold"/>
</dbReference>
<dbReference type="GO" id="GO:0030246">
    <property type="term" value="F:carbohydrate binding"/>
    <property type="evidence" value="ECO:0007669"/>
    <property type="project" value="InterPro"/>
</dbReference>
<evidence type="ECO:0008006" key="5">
    <source>
        <dbReference type="Google" id="ProtNLM"/>
    </source>
</evidence>
<organism evidence="3 4">
    <name type="scientific">candidate division WWE3 bacterium CG_4_9_14_0_2_um_filter_48_10</name>
    <dbReference type="NCBI Taxonomy" id="1975078"/>
    <lineage>
        <taxon>Bacteria</taxon>
        <taxon>Katanobacteria</taxon>
    </lineage>
</organism>
<proteinExistence type="inferred from homology"/>
<dbReference type="Proteomes" id="UP000228781">
    <property type="component" value="Unassembled WGS sequence"/>
</dbReference>
<dbReference type="EMBL" id="PFSK01000004">
    <property type="protein sequence ID" value="PJC23205.1"/>
    <property type="molecule type" value="Genomic_DNA"/>
</dbReference>
<evidence type="ECO:0000313" key="3">
    <source>
        <dbReference type="EMBL" id="PJC23205.1"/>
    </source>
</evidence>
<keyword evidence="2" id="KW-0472">Membrane</keyword>
<evidence type="ECO:0000313" key="4">
    <source>
        <dbReference type="Proteomes" id="UP000228781"/>
    </source>
</evidence>
<protein>
    <recommendedName>
        <fullName evidence="5">PEGA domain-containing protein</fullName>
    </recommendedName>
</protein>
<comment type="caution">
    <text evidence="3">The sequence shown here is derived from an EMBL/GenBank/DDBJ whole genome shotgun (WGS) entry which is preliminary data.</text>
</comment>
<gene>
    <name evidence="3" type="ORF">CO059_00165</name>
</gene>
<dbReference type="AlphaFoldDB" id="A0A2M8EKF5"/>
<comment type="similarity">
    <text evidence="1">Belongs to the TolB family.</text>
</comment>
<dbReference type="PANTHER" id="PTHR36842:SF1">
    <property type="entry name" value="PROTEIN TOLB"/>
    <property type="match status" value="1"/>
</dbReference>
<dbReference type="Pfam" id="PF07676">
    <property type="entry name" value="PD40"/>
    <property type="match status" value="1"/>
</dbReference>
<keyword evidence="2" id="KW-0812">Transmembrane</keyword>